<accession>A0A348WM56</accession>
<dbReference type="AlphaFoldDB" id="A0A348WM56"/>
<name>A0A348WM56_9GAMM</name>
<protein>
    <recommendedName>
        <fullName evidence="4">ABC transporter substrate-binding protein</fullName>
    </recommendedName>
</protein>
<dbReference type="EMBL" id="DMUP01000049">
    <property type="protein sequence ID" value="HAR55618.1"/>
    <property type="molecule type" value="Genomic_DNA"/>
</dbReference>
<proteinExistence type="predicted"/>
<keyword evidence="1" id="KW-0732">Signal</keyword>
<reference evidence="2 3" key="1">
    <citation type="journal article" date="2018" name="Nat. Biotechnol.">
        <title>A standardized bacterial taxonomy based on genome phylogeny substantially revises the tree of life.</title>
        <authorList>
            <person name="Parks D.H."/>
            <person name="Chuvochina M."/>
            <person name="Waite D.W."/>
            <person name="Rinke C."/>
            <person name="Skarshewski A."/>
            <person name="Chaumeil P.A."/>
            <person name="Hugenholtz P."/>
        </authorList>
    </citation>
    <scope>NUCLEOTIDE SEQUENCE [LARGE SCALE GENOMIC DNA]</scope>
    <source>
        <strain evidence="2">UBA9360</strain>
    </source>
</reference>
<evidence type="ECO:0000313" key="2">
    <source>
        <dbReference type="EMBL" id="HAR55618.1"/>
    </source>
</evidence>
<feature type="chain" id="PRO_5016566376" description="ABC transporter substrate-binding protein" evidence="1">
    <location>
        <begin position="24"/>
        <end position="286"/>
    </location>
</feature>
<sequence length="286" mass="32833">MIGTMLKASLFILLLCASTWAIADQHDDIIWGINVSPPFHIWQGEYEKAGFCDTLVDTFERELPALSQSKRKLPSRRITMLMRKNQHLCFPCLIKDSDYNKDFIFSDATHVYPPHGVITTASKAQRFIKAFGEPLSFTALAQSDYRFAQPIERRYGELQPIIEDYLIPSEHFQEVSGEGAHMNLMAMVAAGRIDYTLDYKMLMTYFQRTEDQTNPDFEPLVFIPIKENKDAVIIGAVGCSNNQWGQHAISNMNRVIEQVRSDSDFRQSLDLWLGADRPRPEFNNRN</sequence>
<feature type="signal peptide" evidence="1">
    <location>
        <begin position="1"/>
        <end position="23"/>
    </location>
</feature>
<dbReference type="STRING" id="314276.OS145_06957"/>
<dbReference type="Proteomes" id="UP000262878">
    <property type="component" value="Unassembled WGS sequence"/>
</dbReference>
<evidence type="ECO:0008006" key="4">
    <source>
        <dbReference type="Google" id="ProtNLM"/>
    </source>
</evidence>
<organism evidence="2 3">
    <name type="scientific">Idiomarina baltica</name>
    <dbReference type="NCBI Taxonomy" id="190892"/>
    <lineage>
        <taxon>Bacteria</taxon>
        <taxon>Pseudomonadati</taxon>
        <taxon>Pseudomonadota</taxon>
        <taxon>Gammaproteobacteria</taxon>
        <taxon>Alteromonadales</taxon>
        <taxon>Idiomarinaceae</taxon>
        <taxon>Idiomarina</taxon>
    </lineage>
</organism>
<comment type="caution">
    <text evidence="2">The sequence shown here is derived from an EMBL/GenBank/DDBJ whole genome shotgun (WGS) entry which is preliminary data.</text>
</comment>
<gene>
    <name evidence="2" type="ORF">DCR58_02395</name>
</gene>
<evidence type="ECO:0000313" key="3">
    <source>
        <dbReference type="Proteomes" id="UP000262878"/>
    </source>
</evidence>
<dbReference type="SUPFAM" id="SSF53850">
    <property type="entry name" value="Periplasmic binding protein-like II"/>
    <property type="match status" value="1"/>
</dbReference>
<evidence type="ECO:0000256" key="1">
    <source>
        <dbReference type="SAM" id="SignalP"/>
    </source>
</evidence>